<dbReference type="CDD" id="cd00340">
    <property type="entry name" value="GSH_Peroxidase"/>
    <property type="match status" value="1"/>
</dbReference>
<keyword evidence="11" id="KW-1185">Reference proteome</keyword>
<dbReference type="Proteomes" id="UP001154114">
    <property type="component" value="Chromosome 25"/>
</dbReference>
<evidence type="ECO:0000256" key="5">
    <source>
        <dbReference type="ARBA" id="ARBA00022801"/>
    </source>
</evidence>
<dbReference type="InterPro" id="IPR029759">
    <property type="entry name" value="GPX_AS"/>
</dbReference>
<evidence type="ECO:0000313" key="10">
    <source>
        <dbReference type="EMBL" id="CAH0598278.1"/>
    </source>
</evidence>
<dbReference type="PANTHER" id="PTHR21661:SF35">
    <property type="entry name" value="EPOXIDE HYDROLASE"/>
    <property type="match status" value="1"/>
</dbReference>
<sequence length="657" mass="75484">MSTKKSSKSDKLKHEKKLEEPSSLGKYFIVFLVLGGVTAYSGYKYLATPLEKPTLDLEQWWGPYPIDLKKDVAISPFKVEFSDVIVNDLRERLLHSRPLTPPLEDVGFNYGFNTNYLTKVLDYWKNSYNFKEREQFLNKYDHFTTNIQGLNIHYMHVKPKAAANVTVVPILMIHGWPGSIREFYEIIPKLTTVRPDQEFVFEVIAPSIPGFGFSQAPVRPNMGPTEVAVVFRNLMKRIGHERYYVQGGDYGHTICSILATFFPENVLGFHTNIPMMAYTPLATIYTLVGSLWPSLVVEPELQDRMYPLGKHFAKNLEESGYFHIQATKPDTVGVGLSDSPAGLAAYILEKFSTWTNPDYKNAKDGGLLNKFSLTHLLDNVMIYWTTNSITTSMRHYVLGYKQMMVTDQIPTEVPTWGIKFKHELFFFPDCILKMKYKNYLQSTIVEDGGHFAAMELPDILANDIFKAVETFREFNSKARRVYEEEWAADPETLEPDYETAENVYEFTVKDPKGQDVKLDRYKGKVLIIVNVASQCGYTDGHYTELNQLYDKYYEKGLRILAFPCNQFGSQEPGTLNEILQFTKKKNVKFDIFEKIDVNGDDAHPLWNYLKKSQSGTLGNFIKWNFSKFIIDREGVPVERFGPNVSPLELESYLAKYL</sequence>
<dbReference type="Pfam" id="PF00255">
    <property type="entry name" value="GSHPx"/>
    <property type="match status" value="1"/>
</dbReference>
<evidence type="ECO:0000256" key="2">
    <source>
        <dbReference type="ARBA" id="ARBA00010088"/>
    </source>
</evidence>
<dbReference type="InterPro" id="IPR029760">
    <property type="entry name" value="GPX_CS"/>
</dbReference>
<dbReference type="InterPro" id="IPR013766">
    <property type="entry name" value="Thioredoxin_domain"/>
</dbReference>
<keyword evidence="6 7" id="KW-0560">Oxidoreductase</keyword>
<keyword evidence="8" id="KW-0472">Membrane</keyword>
<dbReference type="PROSITE" id="PS00763">
    <property type="entry name" value="GLUTATHIONE_PEROXID_2"/>
    <property type="match status" value="1"/>
</dbReference>
<evidence type="ECO:0000256" key="3">
    <source>
        <dbReference type="ARBA" id="ARBA00022559"/>
    </source>
</evidence>
<feature type="domain" description="Thioredoxin" evidence="9">
    <location>
        <begin position="497"/>
        <end position="657"/>
    </location>
</feature>
<dbReference type="GO" id="GO:0006979">
    <property type="term" value="P:response to oxidative stress"/>
    <property type="evidence" value="ECO:0007669"/>
    <property type="project" value="InterPro"/>
</dbReference>
<dbReference type="GO" id="GO:0004601">
    <property type="term" value="F:peroxidase activity"/>
    <property type="evidence" value="ECO:0007669"/>
    <property type="project" value="UniProtKB-KW"/>
</dbReference>
<dbReference type="PROSITE" id="PS00460">
    <property type="entry name" value="GLUTATHIONE_PEROXID_1"/>
    <property type="match status" value="1"/>
</dbReference>
<feature type="transmembrane region" description="Helical" evidence="8">
    <location>
        <begin position="24"/>
        <end position="43"/>
    </location>
</feature>
<keyword evidence="5" id="KW-0378">Hydrolase</keyword>
<dbReference type="PROSITE" id="PS51352">
    <property type="entry name" value="THIOREDOXIN_2"/>
    <property type="match status" value="1"/>
</dbReference>
<protein>
    <recommendedName>
        <fullName evidence="7">Glutathione peroxidase</fullName>
    </recommendedName>
</protein>
<dbReference type="Pfam" id="PF06441">
    <property type="entry name" value="EHN"/>
    <property type="match status" value="1"/>
</dbReference>
<evidence type="ECO:0000256" key="8">
    <source>
        <dbReference type="SAM" id="Phobius"/>
    </source>
</evidence>
<dbReference type="GO" id="GO:0004301">
    <property type="term" value="F:epoxide hydrolase activity"/>
    <property type="evidence" value="ECO:0007669"/>
    <property type="project" value="TreeGrafter"/>
</dbReference>
<organism evidence="10 11">
    <name type="scientific">Chrysodeixis includens</name>
    <name type="common">Soybean looper</name>
    <name type="synonym">Pseudoplusia includens</name>
    <dbReference type="NCBI Taxonomy" id="689277"/>
    <lineage>
        <taxon>Eukaryota</taxon>
        <taxon>Metazoa</taxon>
        <taxon>Ecdysozoa</taxon>
        <taxon>Arthropoda</taxon>
        <taxon>Hexapoda</taxon>
        <taxon>Insecta</taxon>
        <taxon>Pterygota</taxon>
        <taxon>Neoptera</taxon>
        <taxon>Endopterygota</taxon>
        <taxon>Lepidoptera</taxon>
        <taxon>Glossata</taxon>
        <taxon>Ditrysia</taxon>
        <taxon>Noctuoidea</taxon>
        <taxon>Noctuidae</taxon>
        <taxon>Plusiinae</taxon>
        <taxon>Chrysodeixis</taxon>
    </lineage>
</organism>
<comment type="similarity">
    <text evidence="2">Belongs to the peptidase S33 family.</text>
</comment>
<dbReference type="AlphaFoldDB" id="A0A9P0FWF0"/>
<evidence type="ECO:0000256" key="7">
    <source>
        <dbReference type="RuleBase" id="RU000499"/>
    </source>
</evidence>
<dbReference type="PANTHER" id="PTHR21661">
    <property type="entry name" value="EPOXIDE HYDROLASE 1-RELATED"/>
    <property type="match status" value="1"/>
</dbReference>
<dbReference type="EMBL" id="LR824028">
    <property type="protein sequence ID" value="CAH0598278.1"/>
    <property type="molecule type" value="Genomic_DNA"/>
</dbReference>
<dbReference type="InterPro" id="IPR029058">
    <property type="entry name" value="AB_hydrolase_fold"/>
</dbReference>
<name>A0A9P0FWF0_CHRIL</name>
<keyword evidence="4" id="KW-0058">Aromatic hydrocarbons catabolism</keyword>
<evidence type="ECO:0000256" key="6">
    <source>
        <dbReference type="ARBA" id="ARBA00023002"/>
    </source>
</evidence>
<dbReference type="PRINTS" id="PR01011">
    <property type="entry name" value="GLUTPROXDASE"/>
</dbReference>
<dbReference type="Gene3D" id="3.40.50.1820">
    <property type="entry name" value="alpha/beta hydrolase"/>
    <property type="match status" value="1"/>
</dbReference>
<keyword evidence="8" id="KW-1133">Transmembrane helix</keyword>
<dbReference type="FunFam" id="3.40.30.10:FF:000025">
    <property type="entry name" value="Glutathione peroxidase"/>
    <property type="match status" value="1"/>
</dbReference>
<gene>
    <name evidence="10" type="ORF">CINC_LOCUS8116</name>
</gene>
<proteinExistence type="inferred from homology"/>
<evidence type="ECO:0000256" key="1">
    <source>
        <dbReference type="ARBA" id="ARBA00006926"/>
    </source>
</evidence>
<dbReference type="SUPFAM" id="SSF53474">
    <property type="entry name" value="alpha/beta-Hydrolases"/>
    <property type="match status" value="1"/>
</dbReference>
<dbReference type="GO" id="GO:0097176">
    <property type="term" value="P:epoxide metabolic process"/>
    <property type="evidence" value="ECO:0007669"/>
    <property type="project" value="TreeGrafter"/>
</dbReference>
<evidence type="ECO:0000313" key="11">
    <source>
        <dbReference type="Proteomes" id="UP001154114"/>
    </source>
</evidence>
<evidence type="ECO:0000259" key="9">
    <source>
        <dbReference type="PROSITE" id="PS51352"/>
    </source>
</evidence>
<keyword evidence="8" id="KW-0812">Transmembrane</keyword>
<accession>A0A9P0FWF0</accession>
<dbReference type="PROSITE" id="PS51355">
    <property type="entry name" value="GLUTATHIONE_PEROXID_3"/>
    <property type="match status" value="1"/>
</dbReference>
<dbReference type="InterPro" id="IPR010497">
    <property type="entry name" value="Epoxide_hydro_N"/>
</dbReference>
<reference evidence="10" key="1">
    <citation type="submission" date="2021-12" db="EMBL/GenBank/DDBJ databases">
        <authorList>
            <person name="King R."/>
        </authorList>
    </citation>
    <scope>NUCLEOTIDE SEQUENCE</scope>
</reference>
<dbReference type="InterPro" id="IPR000889">
    <property type="entry name" value="Glutathione_peroxidase"/>
</dbReference>
<dbReference type="InterPro" id="IPR036249">
    <property type="entry name" value="Thioredoxin-like_sf"/>
</dbReference>
<dbReference type="SUPFAM" id="SSF52833">
    <property type="entry name" value="Thioredoxin-like"/>
    <property type="match status" value="1"/>
</dbReference>
<keyword evidence="3 7" id="KW-0575">Peroxidase</keyword>
<evidence type="ECO:0000256" key="4">
    <source>
        <dbReference type="ARBA" id="ARBA00022797"/>
    </source>
</evidence>
<comment type="similarity">
    <text evidence="1 7">Belongs to the glutathione peroxidase family.</text>
</comment>
<dbReference type="Gene3D" id="3.40.30.10">
    <property type="entry name" value="Glutaredoxin"/>
    <property type="match status" value="1"/>
</dbReference>
<dbReference type="OrthoDB" id="7130006at2759"/>